<feature type="transmembrane region" description="Helical" evidence="7">
    <location>
        <begin position="246"/>
        <end position="267"/>
    </location>
</feature>
<comment type="subcellular location">
    <subcellularLocation>
        <location evidence="1">Cell membrane</location>
        <topology evidence="1">Multi-pass membrane protein</topology>
    </subcellularLocation>
</comment>
<protein>
    <submittedName>
        <fullName evidence="8">APC family permease</fullName>
    </submittedName>
</protein>
<feature type="transmembrane region" description="Helical" evidence="7">
    <location>
        <begin position="147"/>
        <end position="166"/>
    </location>
</feature>
<keyword evidence="3 7" id="KW-0812">Transmembrane</keyword>
<evidence type="ECO:0000256" key="6">
    <source>
        <dbReference type="SAM" id="MobiDB-lite"/>
    </source>
</evidence>
<dbReference type="PIRSF" id="PIRSF006060">
    <property type="entry name" value="AA_transporter"/>
    <property type="match status" value="1"/>
</dbReference>
<dbReference type="Pfam" id="PF13520">
    <property type="entry name" value="AA_permease_2"/>
    <property type="match status" value="1"/>
</dbReference>
<feature type="transmembrane region" description="Helical" evidence="7">
    <location>
        <begin position="63"/>
        <end position="85"/>
    </location>
</feature>
<feature type="transmembrane region" description="Helical" evidence="7">
    <location>
        <begin position="418"/>
        <end position="439"/>
    </location>
</feature>
<dbReference type="PANTHER" id="PTHR42770:SF7">
    <property type="entry name" value="MEMBRANE PROTEIN"/>
    <property type="match status" value="1"/>
</dbReference>
<dbReference type="Proteomes" id="UP001589788">
    <property type="component" value="Unassembled WGS sequence"/>
</dbReference>
<feature type="transmembrane region" description="Helical" evidence="7">
    <location>
        <begin position="178"/>
        <end position="195"/>
    </location>
</feature>
<dbReference type="InterPro" id="IPR050367">
    <property type="entry name" value="APC_superfamily"/>
</dbReference>
<dbReference type="EMBL" id="JBHLYQ010000003">
    <property type="protein sequence ID" value="MFC0080689.1"/>
    <property type="molecule type" value="Genomic_DNA"/>
</dbReference>
<evidence type="ECO:0000256" key="3">
    <source>
        <dbReference type="ARBA" id="ARBA00022692"/>
    </source>
</evidence>
<sequence length="496" mass="53278">MTEAAIGEGAPRNDPVNDAEGGRHRLSQVLHLTDLFPLSVSSIGPVFSVAATGGVMAADAGWWTLPAIAALALPFVIAGFVFRLLNKHFPHAGASYHWSARVMGGRVSRYQAWILILAYFTSIPPIAIPAASYTLALIAPHYHAPEVVQMALVLFWICFAAIPLLLGARPTAQITKAFFVLEMVSLVAFGVLGLVKLHQVGVPVHFGPAPIGGMLVVAVVAATVLDGWEIDSYAAEESTRPRKDPGLSGLVGAFLALGFYAILYPLMFAETPMRLLASPNDSDPLALWAHRILPGEHWAILIPILGSTAGGLWLTTYILTRALYAMGRENLIPTSFGRTNRHRAPQLATLVVLGATLVVVALETFVSSLGSFFTLVLSAAGFFLLAEFFLDCLTAVVFLTVGHRRLPDVALQPHRHRWLLAGALFSCLMMGALLVTFFFEGPKAIGGGIDQTLAVMIVLGVGFAWLTGRRRSRTVVFEGRDVEEEPEAQALSAPTT</sequence>
<feature type="region of interest" description="Disordered" evidence="6">
    <location>
        <begin position="1"/>
        <end position="20"/>
    </location>
</feature>
<dbReference type="InterPro" id="IPR002293">
    <property type="entry name" value="AA/rel_permease1"/>
</dbReference>
<evidence type="ECO:0000313" key="9">
    <source>
        <dbReference type="Proteomes" id="UP001589788"/>
    </source>
</evidence>
<reference evidence="8 9" key="1">
    <citation type="submission" date="2024-09" db="EMBL/GenBank/DDBJ databases">
        <authorList>
            <person name="Sun Q."/>
            <person name="Mori K."/>
        </authorList>
    </citation>
    <scope>NUCLEOTIDE SEQUENCE [LARGE SCALE GENOMIC DNA]</scope>
    <source>
        <strain evidence="8 9">JCM 15389</strain>
    </source>
</reference>
<dbReference type="RefSeq" id="WP_377787144.1">
    <property type="nucleotide sequence ID" value="NZ_JBHLYQ010000003.1"/>
</dbReference>
<keyword evidence="2" id="KW-1003">Cell membrane</keyword>
<feature type="transmembrane region" description="Helical" evidence="7">
    <location>
        <begin position="207"/>
        <end position="225"/>
    </location>
</feature>
<keyword evidence="5 7" id="KW-0472">Membrane</keyword>
<feature type="transmembrane region" description="Helical" evidence="7">
    <location>
        <begin position="445"/>
        <end position="466"/>
    </location>
</feature>
<evidence type="ECO:0000256" key="5">
    <source>
        <dbReference type="ARBA" id="ARBA00023136"/>
    </source>
</evidence>
<evidence type="ECO:0000256" key="7">
    <source>
        <dbReference type="SAM" id="Phobius"/>
    </source>
</evidence>
<keyword evidence="9" id="KW-1185">Reference proteome</keyword>
<comment type="caution">
    <text evidence="8">The sequence shown here is derived from an EMBL/GenBank/DDBJ whole genome shotgun (WGS) entry which is preliminary data.</text>
</comment>
<evidence type="ECO:0000256" key="1">
    <source>
        <dbReference type="ARBA" id="ARBA00004651"/>
    </source>
</evidence>
<evidence type="ECO:0000256" key="4">
    <source>
        <dbReference type="ARBA" id="ARBA00022989"/>
    </source>
</evidence>
<dbReference type="Gene3D" id="1.20.1740.10">
    <property type="entry name" value="Amino acid/polyamine transporter I"/>
    <property type="match status" value="1"/>
</dbReference>
<gene>
    <name evidence="8" type="ORF">ACFFRE_00775</name>
</gene>
<name>A0ABV6BZ35_9ACTN</name>
<feature type="transmembrane region" description="Helical" evidence="7">
    <location>
        <begin position="347"/>
        <end position="366"/>
    </location>
</feature>
<evidence type="ECO:0000313" key="8">
    <source>
        <dbReference type="EMBL" id="MFC0080689.1"/>
    </source>
</evidence>
<feature type="transmembrane region" description="Helical" evidence="7">
    <location>
        <begin position="372"/>
        <end position="398"/>
    </location>
</feature>
<evidence type="ECO:0000256" key="2">
    <source>
        <dbReference type="ARBA" id="ARBA00022475"/>
    </source>
</evidence>
<dbReference type="PANTHER" id="PTHR42770">
    <property type="entry name" value="AMINO ACID TRANSPORTER-RELATED"/>
    <property type="match status" value="1"/>
</dbReference>
<keyword evidence="4 7" id="KW-1133">Transmembrane helix</keyword>
<feature type="transmembrane region" description="Helical" evidence="7">
    <location>
        <begin position="35"/>
        <end position="57"/>
    </location>
</feature>
<feature type="transmembrane region" description="Helical" evidence="7">
    <location>
        <begin position="298"/>
        <end position="319"/>
    </location>
</feature>
<feature type="transmembrane region" description="Helical" evidence="7">
    <location>
        <begin position="112"/>
        <end position="135"/>
    </location>
</feature>
<organism evidence="8 9">
    <name type="scientific">Aciditerrimonas ferrireducens</name>
    <dbReference type="NCBI Taxonomy" id="667306"/>
    <lineage>
        <taxon>Bacteria</taxon>
        <taxon>Bacillati</taxon>
        <taxon>Actinomycetota</taxon>
        <taxon>Acidimicrobiia</taxon>
        <taxon>Acidimicrobiales</taxon>
        <taxon>Acidimicrobiaceae</taxon>
        <taxon>Aciditerrimonas</taxon>
    </lineage>
</organism>
<proteinExistence type="predicted"/>
<accession>A0ABV6BZ35</accession>